<feature type="transmembrane region" description="Helical" evidence="6">
    <location>
        <begin position="174"/>
        <end position="192"/>
    </location>
</feature>
<evidence type="ECO:0000256" key="1">
    <source>
        <dbReference type="ARBA" id="ARBA00004651"/>
    </source>
</evidence>
<dbReference type="Proteomes" id="UP000782610">
    <property type="component" value="Unassembled WGS sequence"/>
</dbReference>
<keyword evidence="4 6" id="KW-1133">Transmembrane helix</keyword>
<sequence>MTTASSPSSLPANAQALGLVLALLGAAFFALKGIVIKLAMIDGIDAVTTLTWRMIVAVPIFVTVGVLGYRRRLRDHAADAPPVLDRTTLLQTLAVGLLGYYLASFLDFSALTYITAQLDRLILLTYPFFVVLFGAMFFSRKVTPVMVVSLLLSYVGIALIFWKDFSVAGDNVLLGSALVFGSSVVYAAYQILAKPLIDKLGAQLFTSIAMSAAGPAVIVHFLLTHPVGALAVDGHGLLLMLAIGTVSTVLPAYCISAGIGLIGPERTAIIGNISPVVTVSLAVGVLGEAFTLWHAAGTALVLIGVVLFGRKSRVKVPEADVEP</sequence>
<dbReference type="GO" id="GO:0005886">
    <property type="term" value="C:plasma membrane"/>
    <property type="evidence" value="ECO:0007669"/>
    <property type="project" value="UniProtKB-SubCell"/>
</dbReference>
<comment type="caution">
    <text evidence="8">The sequence shown here is derived from an EMBL/GenBank/DDBJ whole genome shotgun (WGS) entry which is preliminary data.</text>
</comment>
<keyword evidence="3 6" id="KW-0812">Transmembrane</keyword>
<dbReference type="PANTHER" id="PTHR42920:SF5">
    <property type="entry name" value="EAMA DOMAIN-CONTAINING PROTEIN"/>
    <property type="match status" value="1"/>
</dbReference>
<feature type="transmembrane region" description="Helical" evidence="6">
    <location>
        <begin position="12"/>
        <end position="31"/>
    </location>
</feature>
<evidence type="ECO:0000256" key="5">
    <source>
        <dbReference type="ARBA" id="ARBA00023136"/>
    </source>
</evidence>
<comment type="subcellular location">
    <subcellularLocation>
        <location evidence="1">Cell membrane</location>
        <topology evidence="1">Multi-pass membrane protein</topology>
    </subcellularLocation>
</comment>
<feature type="transmembrane region" description="Helical" evidence="6">
    <location>
        <begin position="292"/>
        <end position="309"/>
    </location>
</feature>
<dbReference type="EMBL" id="JACRAF010000023">
    <property type="protein sequence ID" value="MBI4921780.1"/>
    <property type="molecule type" value="Genomic_DNA"/>
</dbReference>
<feature type="transmembrane region" description="Helical" evidence="6">
    <location>
        <begin position="89"/>
        <end position="114"/>
    </location>
</feature>
<evidence type="ECO:0000256" key="3">
    <source>
        <dbReference type="ARBA" id="ARBA00022692"/>
    </source>
</evidence>
<feature type="transmembrane region" description="Helical" evidence="6">
    <location>
        <begin position="204"/>
        <end position="223"/>
    </location>
</feature>
<evidence type="ECO:0000256" key="2">
    <source>
        <dbReference type="ARBA" id="ARBA00022475"/>
    </source>
</evidence>
<feature type="transmembrane region" description="Helical" evidence="6">
    <location>
        <begin position="235"/>
        <end position="255"/>
    </location>
</feature>
<dbReference type="InterPro" id="IPR037185">
    <property type="entry name" value="EmrE-like"/>
</dbReference>
<feature type="transmembrane region" description="Helical" evidence="6">
    <location>
        <begin position="120"/>
        <end position="138"/>
    </location>
</feature>
<gene>
    <name evidence="8" type="ORF">HY834_08520</name>
</gene>
<feature type="transmembrane region" description="Helical" evidence="6">
    <location>
        <begin position="51"/>
        <end position="69"/>
    </location>
</feature>
<evidence type="ECO:0000256" key="6">
    <source>
        <dbReference type="SAM" id="Phobius"/>
    </source>
</evidence>
<feature type="domain" description="EamA" evidence="7">
    <location>
        <begin position="17"/>
        <end position="161"/>
    </location>
</feature>
<evidence type="ECO:0000313" key="8">
    <source>
        <dbReference type="EMBL" id="MBI4921780.1"/>
    </source>
</evidence>
<name>A0A933L2D3_9HYPH</name>
<accession>A0A933L2D3</accession>
<feature type="domain" description="EamA" evidence="7">
    <location>
        <begin position="174"/>
        <end position="308"/>
    </location>
</feature>
<dbReference type="SUPFAM" id="SSF103481">
    <property type="entry name" value="Multidrug resistance efflux transporter EmrE"/>
    <property type="match status" value="2"/>
</dbReference>
<dbReference type="Pfam" id="PF00892">
    <property type="entry name" value="EamA"/>
    <property type="match status" value="2"/>
</dbReference>
<feature type="transmembrane region" description="Helical" evidence="6">
    <location>
        <begin position="267"/>
        <end position="286"/>
    </location>
</feature>
<dbReference type="InterPro" id="IPR051258">
    <property type="entry name" value="Diverse_Substrate_Transporter"/>
</dbReference>
<proteinExistence type="predicted"/>
<keyword evidence="5 6" id="KW-0472">Membrane</keyword>
<dbReference type="AlphaFoldDB" id="A0A933L2D3"/>
<keyword evidence="2" id="KW-1003">Cell membrane</keyword>
<dbReference type="InterPro" id="IPR000620">
    <property type="entry name" value="EamA_dom"/>
</dbReference>
<dbReference type="PANTHER" id="PTHR42920">
    <property type="entry name" value="OS03G0707200 PROTEIN-RELATED"/>
    <property type="match status" value="1"/>
</dbReference>
<reference evidence="8" key="1">
    <citation type="submission" date="2020-07" db="EMBL/GenBank/DDBJ databases">
        <title>Huge and variable diversity of episymbiotic CPR bacteria and DPANN archaea in groundwater ecosystems.</title>
        <authorList>
            <person name="He C.Y."/>
            <person name="Keren R."/>
            <person name="Whittaker M."/>
            <person name="Farag I.F."/>
            <person name="Doudna J."/>
            <person name="Cate J.H.D."/>
            <person name="Banfield J.F."/>
        </authorList>
    </citation>
    <scope>NUCLEOTIDE SEQUENCE</scope>
    <source>
        <strain evidence="8">NC_groundwater_1586_Pr3_B-0.1um_66_15</strain>
    </source>
</reference>
<evidence type="ECO:0000259" key="7">
    <source>
        <dbReference type="Pfam" id="PF00892"/>
    </source>
</evidence>
<evidence type="ECO:0000256" key="4">
    <source>
        <dbReference type="ARBA" id="ARBA00022989"/>
    </source>
</evidence>
<protein>
    <submittedName>
        <fullName evidence="8">DMT family transporter</fullName>
    </submittedName>
</protein>
<organism evidence="8 9">
    <name type="scientific">Devosia nanyangense</name>
    <dbReference type="NCBI Taxonomy" id="1228055"/>
    <lineage>
        <taxon>Bacteria</taxon>
        <taxon>Pseudomonadati</taxon>
        <taxon>Pseudomonadota</taxon>
        <taxon>Alphaproteobacteria</taxon>
        <taxon>Hyphomicrobiales</taxon>
        <taxon>Devosiaceae</taxon>
        <taxon>Devosia</taxon>
    </lineage>
</organism>
<evidence type="ECO:0000313" key="9">
    <source>
        <dbReference type="Proteomes" id="UP000782610"/>
    </source>
</evidence>
<feature type="transmembrane region" description="Helical" evidence="6">
    <location>
        <begin position="145"/>
        <end position="162"/>
    </location>
</feature>